<dbReference type="OrthoDB" id="1665274at2"/>
<evidence type="ECO:0000256" key="1">
    <source>
        <dbReference type="SAM" id="Phobius"/>
    </source>
</evidence>
<keyword evidence="1" id="KW-0812">Transmembrane</keyword>
<dbReference type="RefSeq" id="WP_004092408.1">
    <property type="nucleotide sequence ID" value="NZ_AFGF01000017.1"/>
</dbReference>
<accession>F7NEK6</accession>
<organism evidence="2 3">
    <name type="scientific">Acetonema longum DSM 6540</name>
    <dbReference type="NCBI Taxonomy" id="1009370"/>
    <lineage>
        <taxon>Bacteria</taxon>
        <taxon>Bacillati</taxon>
        <taxon>Bacillota</taxon>
        <taxon>Negativicutes</taxon>
        <taxon>Acetonemataceae</taxon>
        <taxon>Acetonema</taxon>
    </lineage>
</organism>
<dbReference type="eggNOG" id="ENOG5030T3C">
    <property type="taxonomic scope" value="Bacteria"/>
</dbReference>
<dbReference type="Proteomes" id="UP000003240">
    <property type="component" value="Unassembled WGS sequence"/>
</dbReference>
<protein>
    <submittedName>
        <fullName evidence="2">Uncharacterized protein</fullName>
    </submittedName>
</protein>
<comment type="caution">
    <text evidence="2">The sequence shown here is derived from an EMBL/GenBank/DDBJ whole genome shotgun (WGS) entry which is preliminary data.</text>
</comment>
<dbReference type="STRING" id="1009370.ALO_02346"/>
<proteinExistence type="predicted"/>
<evidence type="ECO:0000313" key="2">
    <source>
        <dbReference type="EMBL" id="EGO65417.1"/>
    </source>
</evidence>
<name>F7NEK6_9FIRM</name>
<reference evidence="2 3" key="1">
    <citation type="journal article" date="2011" name="EMBO J.">
        <title>Structural diversity of bacterial flagellar motors.</title>
        <authorList>
            <person name="Chen S."/>
            <person name="Beeby M."/>
            <person name="Murphy G.E."/>
            <person name="Leadbetter J.R."/>
            <person name="Hendrixson D.R."/>
            <person name="Briegel A."/>
            <person name="Li Z."/>
            <person name="Shi J."/>
            <person name="Tocheva E.I."/>
            <person name="Muller A."/>
            <person name="Dobro M.J."/>
            <person name="Jensen G.J."/>
        </authorList>
    </citation>
    <scope>NUCLEOTIDE SEQUENCE [LARGE SCALE GENOMIC DNA]</scope>
    <source>
        <strain evidence="2 3">DSM 6540</strain>
    </source>
</reference>
<sequence length="180" mass="20272">MSFLVFLIDCILIVAFVVWLYIRRQGDAKFVFYIDQRSDFALVELTGQKAVFTCEVPYTNAGSQDGTLMDVYTRHLLPREYYDAVRVYSWLTLASQPRDDGYWEALIVPRGKGGAVIVTVELTAKNGDIAAGLRDMVDMPVDLVYQVVARTPLYINKAQLVMTADEIHRALGEGVKERGL</sequence>
<keyword evidence="1" id="KW-1133">Transmembrane helix</keyword>
<gene>
    <name evidence="2" type="ORF">ALO_02346</name>
</gene>
<keyword evidence="3" id="KW-1185">Reference proteome</keyword>
<dbReference type="AlphaFoldDB" id="F7NEK6"/>
<evidence type="ECO:0000313" key="3">
    <source>
        <dbReference type="Proteomes" id="UP000003240"/>
    </source>
</evidence>
<dbReference type="EMBL" id="AFGF01000017">
    <property type="protein sequence ID" value="EGO65417.1"/>
    <property type="molecule type" value="Genomic_DNA"/>
</dbReference>
<feature type="transmembrane region" description="Helical" evidence="1">
    <location>
        <begin position="6"/>
        <end position="22"/>
    </location>
</feature>
<keyword evidence="1" id="KW-0472">Membrane</keyword>